<evidence type="ECO:0000259" key="1">
    <source>
        <dbReference type="Pfam" id="PF21818"/>
    </source>
</evidence>
<dbReference type="Proteomes" id="UP000308230">
    <property type="component" value="Unassembled WGS sequence"/>
</dbReference>
<keyword evidence="3" id="KW-1185">Reference proteome</keyword>
<feature type="domain" description="DUF6884" evidence="1">
    <location>
        <begin position="6"/>
        <end position="138"/>
    </location>
</feature>
<protein>
    <recommendedName>
        <fullName evidence="1">DUF6884 domain-containing protein</fullName>
    </recommendedName>
</protein>
<evidence type="ECO:0000313" key="3">
    <source>
        <dbReference type="Proteomes" id="UP000308230"/>
    </source>
</evidence>
<reference evidence="2 3" key="1">
    <citation type="submission" date="2019-04" db="EMBL/GenBank/DDBJ databases">
        <title>Bacillus caeni sp. nov., a bacterium isolated from mangrove sediment.</title>
        <authorList>
            <person name="Huang H."/>
            <person name="Mo K."/>
            <person name="Hu Y."/>
        </authorList>
    </citation>
    <scope>NUCLEOTIDE SEQUENCE [LARGE SCALE GENOMIC DNA]</scope>
    <source>
        <strain evidence="2 3">HB172195</strain>
    </source>
</reference>
<dbReference type="EMBL" id="SWLG01000001">
    <property type="protein sequence ID" value="TLS39050.1"/>
    <property type="molecule type" value="Genomic_DNA"/>
</dbReference>
<name>A0A5R9F9X8_9BACL</name>
<sequence length="141" mass="16530">MKQKVGLLATARKKNNKPAPVTEFYQSPLFQKSLEYAKQNYARMYFYNAKDGLLLPNDMMDPYDVSIKTFTHQEREEWAEKVVENFSKVENPSKVIVYLHGGAVYRKHLEPKLEKHNFEYEVPLKGLGIGEQLNWYQKKLG</sequence>
<proteinExistence type="predicted"/>
<dbReference type="AlphaFoldDB" id="A0A5R9F9X8"/>
<dbReference type="Pfam" id="PF21818">
    <property type="entry name" value="DUF6884"/>
    <property type="match status" value="1"/>
</dbReference>
<gene>
    <name evidence="2" type="ORF">FCL54_01700</name>
</gene>
<evidence type="ECO:0000313" key="2">
    <source>
        <dbReference type="EMBL" id="TLS39050.1"/>
    </source>
</evidence>
<dbReference type="RefSeq" id="WP_138122512.1">
    <property type="nucleotide sequence ID" value="NZ_SWLG01000001.1"/>
</dbReference>
<dbReference type="InterPro" id="IPR049251">
    <property type="entry name" value="DUF6884"/>
</dbReference>
<comment type="caution">
    <text evidence="2">The sequence shown here is derived from an EMBL/GenBank/DDBJ whole genome shotgun (WGS) entry which is preliminary data.</text>
</comment>
<accession>A0A5R9F9X8</accession>
<dbReference type="OrthoDB" id="2866199at2"/>
<organism evidence="2 3">
    <name type="scientific">Exobacillus caeni</name>
    <dbReference type="NCBI Taxonomy" id="2574798"/>
    <lineage>
        <taxon>Bacteria</taxon>
        <taxon>Bacillati</taxon>
        <taxon>Bacillota</taxon>
        <taxon>Bacilli</taxon>
        <taxon>Bacillales</taxon>
        <taxon>Guptibacillaceae</taxon>
        <taxon>Exobacillus</taxon>
    </lineage>
</organism>